<keyword evidence="1" id="KW-0175">Coiled coil</keyword>
<dbReference type="AlphaFoldDB" id="A0AAN6MVY3"/>
<feature type="coiled-coil region" evidence="1">
    <location>
        <begin position="90"/>
        <end position="138"/>
    </location>
</feature>
<dbReference type="EMBL" id="MU854144">
    <property type="protein sequence ID" value="KAK3933538.1"/>
    <property type="molecule type" value="Genomic_DNA"/>
</dbReference>
<evidence type="ECO:0000256" key="1">
    <source>
        <dbReference type="SAM" id="Coils"/>
    </source>
</evidence>
<sequence>MLSKLLAASSTNDVTQRMLIRLALLSWTSAAQPWGITILGVGNGMVTYHTGIPHLPLEQKMEEFWPNMPAEINTKAFMLAIDKVMGTRVIEGYEDQGRNDKETIRDLKKEKHSLEEEKHSLEKEVAQWKQAFSNLYERRRKL</sequence>
<gene>
    <name evidence="2" type="ORF">QBC46DRAFT_401852</name>
</gene>
<reference evidence="3" key="1">
    <citation type="journal article" date="2023" name="Mol. Phylogenet. Evol.">
        <title>Genome-scale phylogeny and comparative genomics of the fungal order Sordariales.</title>
        <authorList>
            <person name="Hensen N."/>
            <person name="Bonometti L."/>
            <person name="Westerberg I."/>
            <person name="Brannstrom I.O."/>
            <person name="Guillou S."/>
            <person name="Cros-Aarteil S."/>
            <person name="Calhoun S."/>
            <person name="Haridas S."/>
            <person name="Kuo A."/>
            <person name="Mondo S."/>
            <person name="Pangilinan J."/>
            <person name="Riley R."/>
            <person name="LaButti K."/>
            <person name="Andreopoulos B."/>
            <person name="Lipzen A."/>
            <person name="Chen C."/>
            <person name="Yan M."/>
            <person name="Daum C."/>
            <person name="Ng V."/>
            <person name="Clum A."/>
            <person name="Steindorff A."/>
            <person name="Ohm R.A."/>
            <person name="Martin F."/>
            <person name="Silar P."/>
            <person name="Natvig D.O."/>
            <person name="Lalanne C."/>
            <person name="Gautier V."/>
            <person name="Ament-Velasquez S.L."/>
            <person name="Kruys A."/>
            <person name="Hutchinson M.I."/>
            <person name="Powell A.J."/>
            <person name="Barry K."/>
            <person name="Miller A.N."/>
            <person name="Grigoriev I.V."/>
            <person name="Debuchy R."/>
            <person name="Gladieux P."/>
            <person name="Hiltunen Thoren M."/>
            <person name="Johannesson H."/>
        </authorList>
    </citation>
    <scope>NUCLEOTIDE SEQUENCE [LARGE SCALE GENOMIC DNA]</scope>
    <source>
        <strain evidence="3">CBS 340.73</strain>
    </source>
</reference>
<keyword evidence="3" id="KW-1185">Reference proteome</keyword>
<accession>A0AAN6MVY3</accession>
<name>A0AAN6MVY3_9PEZI</name>
<proteinExistence type="predicted"/>
<comment type="caution">
    <text evidence="2">The sequence shown here is derived from an EMBL/GenBank/DDBJ whole genome shotgun (WGS) entry which is preliminary data.</text>
</comment>
<dbReference type="Proteomes" id="UP001303473">
    <property type="component" value="Unassembled WGS sequence"/>
</dbReference>
<protein>
    <submittedName>
        <fullName evidence="2">Uncharacterized protein</fullName>
    </submittedName>
</protein>
<evidence type="ECO:0000313" key="2">
    <source>
        <dbReference type="EMBL" id="KAK3933538.1"/>
    </source>
</evidence>
<evidence type="ECO:0000313" key="3">
    <source>
        <dbReference type="Proteomes" id="UP001303473"/>
    </source>
</evidence>
<organism evidence="2 3">
    <name type="scientific">Diplogelasinospora grovesii</name>
    <dbReference type="NCBI Taxonomy" id="303347"/>
    <lineage>
        <taxon>Eukaryota</taxon>
        <taxon>Fungi</taxon>
        <taxon>Dikarya</taxon>
        <taxon>Ascomycota</taxon>
        <taxon>Pezizomycotina</taxon>
        <taxon>Sordariomycetes</taxon>
        <taxon>Sordariomycetidae</taxon>
        <taxon>Sordariales</taxon>
        <taxon>Diplogelasinosporaceae</taxon>
        <taxon>Diplogelasinospora</taxon>
    </lineage>
</organism>